<dbReference type="Proteomes" id="UP000035929">
    <property type="component" value="Unassembled WGS sequence"/>
</dbReference>
<feature type="domain" description="Transcriptional regulator TetR C-terminal Proteobacteria type" evidence="1">
    <location>
        <begin position="9"/>
        <end position="97"/>
    </location>
</feature>
<dbReference type="Gene3D" id="1.10.357.10">
    <property type="entry name" value="Tetracycline Repressor, domain 2"/>
    <property type="match status" value="1"/>
</dbReference>
<evidence type="ECO:0000313" key="3">
    <source>
        <dbReference type="Proteomes" id="UP000035929"/>
    </source>
</evidence>
<organism evidence="2 3">
    <name type="scientific">Methylobacterium aquaticum</name>
    <dbReference type="NCBI Taxonomy" id="270351"/>
    <lineage>
        <taxon>Bacteria</taxon>
        <taxon>Pseudomonadati</taxon>
        <taxon>Pseudomonadota</taxon>
        <taxon>Alphaproteobacteria</taxon>
        <taxon>Hyphomicrobiales</taxon>
        <taxon>Methylobacteriaceae</taxon>
        <taxon>Methylobacterium</taxon>
    </lineage>
</organism>
<proteinExistence type="predicted"/>
<accession>A0A0J6SMY1</accession>
<evidence type="ECO:0000259" key="1">
    <source>
        <dbReference type="Pfam" id="PF14246"/>
    </source>
</evidence>
<feature type="non-terminal residue" evidence="2">
    <location>
        <position position="1"/>
    </location>
</feature>
<dbReference type="AlphaFoldDB" id="A0A0J6SMY1"/>
<sequence length="102" mass="11017">VGWGSGGGENPPRFGRAFYEAGPLLGRARLRAYLDAQVAAGRLRPWIPAPPPRHFFDLCAATTMRRLLFAVGDPPTEAETTYWIAEAVRVFLAAYGPEAGAS</sequence>
<comment type="caution">
    <text evidence="2">The sequence shown here is derived from an EMBL/GenBank/DDBJ whole genome shotgun (WGS) entry which is preliminary data.</text>
</comment>
<protein>
    <submittedName>
        <fullName evidence="2">TetR family transcriptional regulator</fullName>
    </submittedName>
</protein>
<dbReference type="Pfam" id="PF14246">
    <property type="entry name" value="TetR_C_7"/>
    <property type="match status" value="1"/>
</dbReference>
<dbReference type="EMBL" id="LABX01000094">
    <property type="protein sequence ID" value="KMO35009.1"/>
    <property type="molecule type" value="Genomic_DNA"/>
</dbReference>
<reference evidence="2 3" key="1">
    <citation type="submission" date="2015-03" db="EMBL/GenBank/DDBJ databases">
        <title>Genome sequencing of Methylobacterium aquaticum DSM16371 type strain.</title>
        <authorList>
            <person name="Chaudhry V."/>
            <person name="Patil P.B."/>
        </authorList>
    </citation>
    <scope>NUCLEOTIDE SEQUENCE [LARGE SCALE GENOMIC DNA]</scope>
    <source>
        <strain evidence="2 3">DSM 16371</strain>
    </source>
</reference>
<name>A0A0J6SMY1_9HYPH</name>
<gene>
    <name evidence="2" type="ORF">VP06_13070</name>
</gene>
<evidence type="ECO:0000313" key="2">
    <source>
        <dbReference type="EMBL" id="KMO35009.1"/>
    </source>
</evidence>
<dbReference type="RefSeq" id="WP_048464210.1">
    <property type="nucleotide sequence ID" value="NZ_LABX01000094.1"/>
</dbReference>
<dbReference type="InterPro" id="IPR039536">
    <property type="entry name" value="TetR_C_Proteobacteria"/>
</dbReference>